<dbReference type="EC" id="3.1.4.-" evidence="5"/>
<dbReference type="GO" id="GO:0046592">
    <property type="term" value="F:polyamine oxidase activity"/>
    <property type="evidence" value="ECO:0007669"/>
    <property type="project" value="TreeGrafter"/>
</dbReference>
<comment type="function">
    <text evidence="5">Phosphodiesterase responsible for the U6 snRNA 3' end processing. Acts as an exoribonuclease (RNase) responsible for trimming the poly(U) tract of the last nucleotides in the pre-U6 snRNA molecule, leading to the formation of mature U6 snRNA.</text>
</comment>
<dbReference type="GO" id="GO:0005777">
    <property type="term" value="C:peroxisome"/>
    <property type="evidence" value="ECO:0007669"/>
    <property type="project" value="TreeGrafter"/>
</dbReference>
<dbReference type="InterPro" id="IPR050281">
    <property type="entry name" value="Flavin_monoamine_oxidase"/>
</dbReference>
<organism evidence="9 10">
    <name type="scientific">Acer negundo</name>
    <name type="common">Box elder</name>
    <dbReference type="NCBI Taxonomy" id="4023"/>
    <lineage>
        <taxon>Eukaryota</taxon>
        <taxon>Viridiplantae</taxon>
        <taxon>Streptophyta</taxon>
        <taxon>Embryophyta</taxon>
        <taxon>Tracheophyta</taxon>
        <taxon>Spermatophyta</taxon>
        <taxon>Magnoliopsida</taxon>
        <taxon>eudicotyledons</taxon>
        <taxon>Gunneridae</taxon>
        <taxon>Pentapetalae</taxon>
        <taxon>rosids</taxon>
        <taxon>malvids</taxon>
        <taxon>Sapindales</taxon>
        <taxon>Sapindaceae</taxon>
        <taxon>Hippocastanoideae</taxon>
        <taxon>Acereae</taxon>
        <taxon>Acer</taxon>
    </lineage>
</organism>
<evidence type="ECO:0000313" key="10">
    <source>
        <dbReference type="Proteomes" id="UP001064489"/>
    </source>
</evidence>
<dbReference type="InterPro" id="IPR002937">
    <property type="entry name" value="Amino_oxidase"/>
</dbReference>
<comment type="pathway">
    <text evidence="2">Amine and polyamine degradation; spermine degradation.</text>
</comment>
<feature type="compositionally biased region" description="Polar residues" evidence="7">
    <location>
        <begin position="28"/>
        <end position="40"/>
    </location>
</feature>
<sequence length="790" mass="88701">MDALRASYGDTSSDSDSERENSKKPRISTGSSTSDSNLAAETTHLPLPPPPLSLLNPPNSLGMVDCFSSSQPNRLRSFPHVEGNYALHVYIPVFIPSAAKNEMTRFLKKVSSVVPGLHVVDVDVPVNSLYKDDSKLEQIALGREFHISLGRTVPIRVHQIDSIVAMLRQKLQSQRRYWIDFSRWEVFVNDDYTRTFLSIEVITGGLLEITKQIQVVNEVYKLHNLPEFYKDARPHISLAWALGDISNSLKRAVEEEMKRLNVEGTLRKRIFSVPGYLRLSASDRFGKRVRKLEKEFCMSWLRKLGRSNRQLRRAVCYSNAERTQARSPSVIVIGGGMAGVAAARTLHDASFKVILLESRDRLGGRVYTDYTFGFPVDLGASWLHGVCKENPLASVIGRLGLPLYRTSGDNSVLYDHDLESYALFEKDGNQIPQELVTKVGEAFESILKETEKVRQEQSEDMSIHRAFSIVFERKPELRLQGLSHKVLQWYLCRMEGWFAADADTISLNSWDKAKLLPGGHGLMVRGYLPVINTLAKGLDIRLNHRVTKISRRHNGVKVTVEDGNSFVADAAIVAAPLGVLKARTIKFEPRLPDWKEEAINDLGVGIENKIVLHFDKVFWPNVEFLGVVAETTYECSYFLNLHKATGHSVLVYMPAGQLARDIDKMPDEDAANFAFLQLKKILPDASAPIQYLVSHWGTDINSLGSYSYDTVGKPHDLYERLRVPVDNLFFAGEATSMSFPGSVHGAYSTGLMAAEDCRMRVLERYGELDLFQPVMGEDNPVSVPLLISRM</sequence>
<feature type="domain" description="Amine oxidase" evidence="8">
    <location>
        <begin position="337"/>
        <end position="757"/>
    </location>
</feature>
<comment type="caution">
    <text evidence="9">The sequence shown here is derived from an EMBL/GenBank/DDBJ whole genome shotgun (WGS) entry which is preliminary data.</text>
</comment>
<dbReference type="PRINTS" id="PR00757">
    <property type="entry name" value="AMINEOXDASEF"/>
</dbReference>
<dbReference type="HAMAP" id="MF_03040">
    <property type="entry name" value="USB1"/>
    <property type="match status" value="1"/>
</dbReference>
<evidence type="ECO:0000256" key="6">
    <source>
        <dbReference type="PIRSR" id="PIRSR601613-1"/>
    </source>
</evidence>
<protein>
    <recommendedName>
        <fullName evidence="5">U6 snRNA phosphodiesterase</fullName>
        <ecNumber evidence="5">3.1.4.-</ecNumber>
    </recommendedName>
</protein>
<dbReference type="PANTHER" id="PTHR10742">
    <property type="entry name" value="FLAVIN MONOAMINE OXIDASE"/>
    <property type="match status" value="1"/>
</dbReference>
<dbReference type="GO" id="GO:0005634">
    <property type="term" value="C:nucleus"/>
    <property type="evidence" value="ECO:0007669"/>
    <property type="project" value="UniProtKB-SubCell"/>
</dbReference>
<keyword evidence="5" id="KW-0539">Nucleus</keyword>
<feature type="region of interest" description="Disordered" evidence="7">
    <location>
        <begin position="1"/>
        <end position="51"/>
    </location>
</feature>
<dbReference type="EMBL" id="JAJSOW010000102">
    <property type="protein sequence ID" value="KAI9178525.1"/>
    <property type="molecule type" value="Genomic_DNA"/>
</dbReference>
<name>A0AAD5NRM5_ACENE</name>
<proteinExistence type="inferred from homology"/>
<dbReference type="Pfam" id="PF09749">
    <property type="entry name" value="HVSL"/>
    <property type="match status" value="1"/>
</dbReference>
<comment type="subcellular location">
    <subcellularLocation>
        <location evidence="5">Nucleus</location>
    </subcellularLocation>
</comment>
<feature type="binding site" evidence="6">
    <location>
        <position position="546"/>
    </location>
    <ligand>
        <name>FAD</name>
        <dbReference type="ChEBI" id="CHEBI:57692"/>
    </ligand>
</feature>
<dbReference type="SUPFAM" id="SSF54373">
    <property type="entry name" value="FAD-linked reductases, C-terminal domain"/>
    <property type="match status" value="1"/>
</dbReference>
<comment type="cofactor">
    <cofactor evidence="1">
        <name>FAD</name>
        <dbReference type="ChEBI" id="CHEBI:57692"/>
    </cofactor>
</comment>
<evidence type="ECO:0000256" key="7">
    <source>
        <dbReference type="SAM" id="MobiDB-lite"/>
    </source>
</evidence>
<dbReference type="Gene3D" id="3.50.50.60">
    <property type="entry name" value="FAD/NAD(P)-binding domain"/>
    <property type="match status" value="1"/>
</dbReference>
<keyword evidence="10" id="KW-1185">Reference proteome</keyword>
<keyword evidence="5" id="KW-0540">Nuclease</keyword>
<dbReference type="GO" id="GO:1990838">
    <property type="term" value="F:poly(U)-specific exoribonuclease activity, producing 3' uridine cyclic phosphate ends"/>
    <property type="evidence" value="ECO:0007669"/>
    <property type="project" value="UniProtKB-UniRule"/>
</dbReference>
<feature type="active site" description="Proton donor/acceptor" evidence="5">
    <location>
        <position position="235"/>
    </location>
</feature>
<dbReference type="SUPFAM" id="SSF51905">
    <property type="entry name" value="FAD/NAD(P)-binding domain"/>
    <property type="match status" value="1"/>
</dbReference>
<evidence type="ECO:0000256" key="4">
    <source>
        <dbReference type="ARBA" id="ARBA00023002"/>
    </source>
</evidence>
<dbReference type="InterPro" id="IPR027521">
    <property type="entry name" value="Usb1"/>
</dbReference>
<keyword evidence="4" id="KW-0560">Oxidoreductase</keyword>
<dbReference type="FunFam" id="3.90.1140.10:FF:000008">
    <property type="entry name" value="U6 snRNA phosphodiesterase"/>
    <property type="match status" value="1"/>
</dbReference>
<evidence type="ECO:0000256" key="3">
    <source>
        <dbReference type="ARBA" id="ARBA00005995"/>
    </source>
</evidence>
<reference evidence="9" key="1">
    <citation type="journal article" date="2022" name="Plant J.">
        <title>Strategies of tolerance reflected in two North American maple genomes.</title>
        <authorList>
            <person name="McEvoy S.L."/>
            <person name="Sezen U.U."/>
            <person name="Trouern-Trend A."/>
            <person name="McMahon S.M."/>
            <person name="Schaberg P.G."/>
            <person name="Yang J."/>
            <person name="Wegrzyn J.L."/>
            <person name="Swenson N.G."/>
        </authorList>
    </citation>
    <scope>NUCLEOTIDE SEQUENCE</scope>
    <source>
        <strain evidence="9">91603</strain>
    </source>
</reference>
<feature type="binding site" evidence="6">
    <location>
        <position position="652"/>
    </location>
    <ligand>
        <name>substrate</name>
    </ligand>
</feature>
<evidence type="ECO:0000259" key="8">
    <source>
        <dbReference type="Pfam" id="PF01593"/>
    </source>
</evidence>
<comment type="similarity">
    <text evidence="3">Belongs to the flavin monoamine oxidase family.</text>
</comment>
<dbReference type="Gene3D" id="3.90.1140.10">
    <property type="entry name" value="Cyclic phosphodiesterase"/>
    <property type="match status" value="1"/>
</dbReference>
<evidence type="ECO:0000256" key="5">
    <source>
        <dbReference type="HAMAP-Rule" id="MF_03040"/>
    </source>
</evidence>
<dbReference type="AlphaFoldDB" id="A0AAD5NRM5"/>
<dbReference type="Pfam" id="PF01593">
    <property type="entry name" value="Amino_oxidase"/>
    <property type="match status" value="1"/>
</dbReference>
<accession>A0AAD5NRM5</accession>
<gene>
    <name evidence="9" type="ORF">LWI28_027523</name>
</gene>
<dbReference type="InterPro" id="IPR036188">
    <property type="entry name" value="FAD/NAD-bd_sf"/>
</dbReference>
<evidence type="ECO:0000313" key="9">
    <source>
        <dbReference type="EMBL" id="KAI9178525.1"/>
    </source>
</evidence>
<dbReference type="Proteomes" id="UP001064489">
    <property type="component" value="Chromosome 5"/>
</dbReference>
<comment type="similarity">
    <text evidence="5">Belongs to the 2H phosphoesterase superfamily. USB1 family.</text>
</comment>
<dbReference type="PANTHER" id="PTHR10742:SF386">
    <property type="entry name" value="LYSINE-SPECIFIC HISTONE DEMETHYLASE 1A"/>
    <property type="match status" value="1"/>
</dbReference>
<keyword evidence="5" id="KW-0378">Hydrolase</keyword>
<dbReference type="InterPro" id="IPR001613">
    <property type="entry name" value="Flavin_amine_oxidase"/>
</dbReference>
<feature type="active site" description="Proton donor/acceptor" evidence="5">
    <location>
        <position position="146"/>
    </location>
</feature>
<evidence type="ECO:0000256" key="2">
    <source>
        <dbReference type="ARBA" id="ARBA00004723"/>
    </source>
</evidence>
<evidence type="ECO:0000256" key="1">
    <source>
        <dbReference type="ARBA" id="ARBA00001974"/>
    </source>
</evidence>
<reference evidence="9" key="2">
    <citation type="submission" date="2023-02" db="EMBL/GenBank/DDBJ databases">
        <authorList>
            <person name="Swenson N.G."/>
            <person name="Wegrzyn J.L."/>
            <person name="Mcevoy S.L."/>
        </authorList>
    </citation>
    <scope>NUCLEOTIDE SEQUENCE</scope>
    <source>
        <strain evidence="9">91603</strain>
        <tissue evidence="9">Leaf</tissue>
    </source>
</reference>
<dbReference type="GO" id="GO:0006598">
    <property type="term" value="P:polyamine catabolic process"/>
    <property type="evidence" value="ECO:0007669"/>
    <property type="project" value="TreeGrafter"/>
</dbReference>
<dbReference type="Gene3D" id="3.90.660.10">
    <property type="match status" value="1"/>
</dbReference>
<dbReference type="GO" id="GO:0034477">
    <property type="term" value="P:U6 snRNA 3'-end processing"/>
    <property type="evidence" value="ECO:0007669"/>
    <property type="project" value="UniProtKB-UniRule"/>
</dbReference>